<evidence type="ECO:0000256" key="1">
    <source>
        <dbReference type="SAM" id="MobiDB-lite"/>
    </source>
</evidence>
<organism evidence="3">
    <name type="scientific">marine metagenome</name>
    <dbReference type="NCBI Taxonomy" id="408172"/>
    <lineage>
        <taxon>unclassified sequences</taxon>
        <taxon>metagenomes</taxon>
        <taxon>ecological metagenomes</taxon>
    </lineage>
</organism>
<name>A0A382DXP8_9ZZZZ</name>
<gene>
    <name evidence="3" type="ORF">METZ01_LOCUS195726</name>
</gene>
<evidence type="ECO:0000313" key="3">
    <source>
        <dbReference type="EMBL" id="SVB42872.1"/>
    </source>
</evidence>
<dbReference type="PANTHER" id="PTHR13696:SF52">
    <property type="entry name" value="PARA FAMILY PROTEIN CT_582"/>
    <property type="match status" value="1"/>
</dbReference>
<feature type="non-terminal residue" evidence="3">
    <location>
        <position position="181"/>
    </location>
</feature>
<dbReference type="InterPro" id="IPR050678">
    <property type="entry name" value="DNA_Partitioning_ATPase"/>
</dbReference>
<dbReference type="CDD" id="cd02042">
    <property type="entry name" value="ParAB_family"/>
    <property type="match status" value="1"/>
</dbReference>
<dbReference type="PANTHER" id="PTHR13696">
    <property type="entry name" value="P-LOOP CONTAINING NUCLEOSIDE TRIPHOSPHATE HYDROLASE"/>
    <property type="match status" value="1"/>
</dbReference>
<dbReference type="SUPFAM" id="SSF52540">
    <property type="entry name" value="P-loop containing nucleoside triphosphate hydrolases"/>
    <property type="match status" value="1"/>
</dbReference>
<accession>A0A382DXP8</accession>
<dbReference type="EMBL" id="UINC01041508">
    <property type="protein sequence ID" value="SVB42872.1"/>
    <property type="molecule type" value="Genomic_DNA"/>
</dbReference>
<reference evidence="3" key="1">
    <citation type="submission" date="2018-05" db="EMBL/GenBank/DDBJ databases">
        <authorList>
            <person name="Lanie J.A."/>
            <person name="Ng W.-L."/>
            <person name="Kazmierczak K.M."/>
            <person name="Andrzejewski T.M."/>
            <person name="Davidsen T.M."/>
            <person name="Wayne K.J."/>
            <person name="Tettelin H."/>
            <person name="Glass J.I."/>
            <person name="Rusch D."/>
            <person name="Podicherti R."/>
            <person name="Tsui H.-C.T."/>
            <person name="Winkler M.E."/>
        </authorList>
    </citation>
    <scope>NUCLEOTIDE SEQUENCE</scope>
</reference>
<dbReference type="InterPro" id="IPR027417">
    <property type="entry name" value="P-loop_NTPase"/>
</dbReference>
<dbReference type="Gene3D" id="3.40.50.300">
    <property type="entry name" value="P-loop containing nucleotide triphosphate hydrolases"/>
    <property type="match status" value="1"/>
</dbReference>
<dbReference type="InterPro" id="IPR025669">
    <property type="entry name" value="AAA_dom"/>
</dbReference>
<protein>
    <recommendedName>
        <fullName evidence="2">AAA domain-containing protein</fullName>
    </recommendedName>
</protein>
<sequence length="181" mass="19470">MDEEDVLPEAVAAPLVVEFTEEEIVGPQSDPLSSAEPRPEIELPRGRPTPANRGRVVTVMNQKGGVGKTTTVINVATHLAMHGVRVLVVDCDQQGNCATGLGIDKSRVKHTTRTLFTEPEQAASCRHATAVPGLHLIVGERSLVGLEQELSTRLGRERCLSEGLEALLPHYDLILLDTAPS</sequence>
<feature type="domain" description="AAA" evidence="2">
    <location>
        <begin position="55"/>
        <end position="181"/>
    </location>
</feature>
<dbReference type="Pfam" id="PF13614">
    <property type="entry name" value="AAA_31"/>
    <property type="match status" value="1"/>
</dbReference>
<dbReference type="AlphaFoldDB" id="A0A382DXP8"/>
<evidence type="ECO:0000259" key="2">
    <source>
        <dbReference type="Pfam" id="PF13614"/>
    </source>
</evidence>
<feature type="region of interest" description="Disordered" evidence="1">
    <location>
        <begin position="22"/>
        <end position="53"/>
    </location>
</feature>
<proteinExistence type="predicted"/>